<dbReference type="RefSeq" id="WP_332867765.1">
    <property type="nucleotide sequence ID" value="NZ_JBAFSM010000087.1"/>
</dbReference>
<dbReference type="EMBL" id="JBAFSM010000087">
    <property type="protein sequence ID" value="MEG3440296.1"/>
    <property type="molecule type" value="Genomic_DNA"/>
</dbReference>
<organism evidence="6 7">
    <name type="scientific">Pannus brasiliensis CCIBt3594</name>
    <dbReference type="NCBI Taxonomy" id="1427578"/>
    <lineage>
        <taxon>Bacteria</taxon>
        <taxon>Bacillati</taxon>
        <taxon>Cyanobacteriota</taxon>
        <taxon>Cyanophyceae</taxon>
        <taxon>Oscillatoriophycideae</taxon>
        <taxon>Chroococcales</taxon>
        <taxon>Microcystaceae</taxon>
        <taxon>Pannus</taxon>
    </lineage>
</organism>
<keyword evidence="1" id="KW-0805">Transcription regulation</keyword>
<evidence type="ECO:0008006" key="8">
    <source>
        <dbReference type="Google" id="ProtNLM"/>
    </source>
</evidence>
<protein>
    <recommendedName>
        <fullName evidence="8">Sigma-70 family RNA polymerase sigma factor</fullName>
    </recommendedName>
</protein>
<keyword evidence="3" id="KW-0238">DNA-binding</keyword>
<dbReference type="InterPro" id="IPR013325">
    <property type="entry name" value="RNA_pol_sigma_r2"/>
</dbReference>
<evidence type="ECO:0000256" key="5">
    <source>
        <dbReference type="SAM" id="MobiDB-lite"/>
    </source>
</evidence>
<evidence type="ECO:0000256" key="4">
    <source>
        <dbReference type="ARBA" id="ARBA00023163"/>
    </source>
</evidence>
<evidence type="ECO:0000313" key="7">
    <source>
        <dbReference type="Proteomes" id="UP001328733"/>
    </source>
</evidence>
<dbReference type="Proteomes" id="UP001328733">
    <property type="component" value="Unassembled WGS sequence"/>
</dbReference>
<dbReference type="GO" id="GO:0006352">
    <property type="term" value="P:DNA-templated transcription initiation"/>
    <property type="evidence" value="ECO:0007669"/>
    <property type="project" value="InterPro"/>
</dbReference>
<gene>
    <name evidence="6" type="ORF">V0288_24425</name>
</gene>
<evidence type="ECO:0000313" key="6">
    <source>
        <dbReference type="EMBL" id="MEG3440296.1"/>
    </source>
</evidence>
<dbReference type="SUPFAM" id="SSF88946">
    <property type="entry name" value="Sigma2 domain of RNA polymerase sigma factors"/>
    <property type="match status" value="1"/>
</dbReference>
<accession>A0AAW9R079</accession>
<evidence type="ECO:0000256" key="1">
    <source>
        <dbReference type="ARBA" id="ARBA00023015"/>
    </source>
</evidence>
<name>A0AAW9R079_9CHRO</name>
<evidence type="ECO:0000256" key="2">
    <source>
        <dbReference type="ARBA" id="ARBA00023082"/>
    </source>
</evidence>
<sequence length="399" mass="47262">MKRRGDPIEQFSTFLNWEGNEARWLTDNRLRRDLQNYLAREPSLTNPEYWGLFFWRTWLASGKEEGLPRKHLHAYLQEPCYWSAREIYRTYRDRFENEIGDYFTIGVLQFDKILSEFNPTLNTKLSTFAGQRIKWRVIDRLRESDRTFGHTLWSLLLKSSESRFKEALIRHLGTSALEEYLLPWDYYKEIYAGDRIIRLNRQIQKPDATIWQEITERYNRENRANLKSQEIEKRLTVAGQALQAYLSPIKPRSIERSTEEEQPTGYDSIADPSENPLDEIEIAEESLAIETSWKNILDWLASELENIEPARRSEFEMYYGQKLSLQKIAASVTPPVNYTSVLRRMRTVRKKLAKHFIGWARTNLHTSLQSNDIETISEALEIWLEHYYRPTVPPATPEN</sequence>
<keyword evidence="4" id="KW-0804">Transcription</keyword>
<dbReference type="GO" id="GO:0016987">
    <property type="term" value="F:sigma factor activity"/>
    <property type="evidence" value="ECO:0007669"/>
    <property type="project" value="UniProtKB-KW"/>
</dbReference>
<reference evidence="6 7" key="1">
    <citation type="submission" date="2024-01" db="EMBL/GenBank/DDBJ databases">
        <title>Genomic insights into the taxonomy and metabolism of the cyanobacterium Pannus brasiliensis CCIBt3594.</title>
        <authorList>
            <person name="Machado M."/>
            <person name="Botero N.B."/>
            <person name="Andreote A.P.D."/>
            <person name="Feitosa A.M.T."/>
            <person name="Popin R."/>
            <person name="Sivonen K."/>
            <person name="Fiore M.F."/>
        </authorList>
    </citation>
    <scope>NUCLEOTIDE SEQUENCE [LARGE SCALE GENOMIC DNA]</scope>
    <source>
        <strain evidence="6 7">CCIBt3594</strain>
    </source>
</reference>
<feature type="region of interest" description="Disordered" evidence="5">
    <location>
        <begin position="253"/>
        <end position="275"/>
    </location>
</feature>
<keyword evidence="2" id="KW-0731">Sigma factor</keyword>
<dbReference type="AlphaFoldDB" id="A0AAW9R079"/>
<dbReference type="PANTHER" id="PTHR30385:SF7">
    <property type="entry name" value="RNA POLYMERASE SIGMA FACTOR FLIA"/>
    <property type="match status" value="1"/>
</dbReference>
<evidence type="ECO:0000256" key="3">
    <source>
        <dbReference type="ARBA" id="ARBA00023125"/>
    </source>
</evidence>
<dbReference type="PANTHER" id="PTHR30385">
    <property type="entry name" value="SIGMA FACTOR F FLAGELLAR"/>
    <property type="match status" value="1"/>
</dbReference>
<dbReference type="GO" id="GO:0003677">
    <property type="term" value="F:DNA binding"/>
    <property type="evidence" value="ECO:0007669"/>
    <property type="project" value="UniProtKB-KW"/>
</dbReference>
<keyword evidence="7" id="KW-1185">Reference proteome</keyword>
<comment type="caution">
    <text evidence="6">The sequence shown here is derived from an EMBL/GenBank/DDBJ whole genome shotgun (WGS) entry which is preliminary data.</text>
</comment>
<proteinExistence type="predicted"/>